<dbReference type="AlphaFoldDB" id="X1QGR2"/>
<proteinExistence type="predicted"/>
<evidence type="ECO:0000313" key="1">
    <source>
        <dbReference type="EMBL" id="GAI67682.1"/>
    </source>
</evidence>
<name>X1QGR2_9ZZZZ</name>
<organism evidence="1">
    <name type="scientific">marine sediment metagenome</name>
    <dbReference type="NCBI Taxonomy" id="412755"/>
    <lineage>
        <taxon>unclassified sequences</taxon>
        <taxon>metagenomes</taxon>
        <taxon>ecological metagenomes</taxon>
    </lineage>
</organism>
<dbReference type="EMBL" id="BARW01004894">
    <property type="protein sequence ID" value="GAI67682.1"/>
    <property type="molecule type" value="Genomic_DNA"/>
</dbReference>
<feature type="non-terminal residue" evidence="1">
    <location>
        <position position="260"/>
    </location>
</feature>
<gene>
    <name evidence="1" type="ORF">S12H4_11085</name>
</gene>
<sequence>MKRGGISDEDIDLAFLASYRLYTEMDIRTLWLRGVLNDDQMFMRMRELGYTDTRIKEIIQGWPIIPGPTDLFHMVAKEAFEPDAISLMGLADEFPEDQVEHLEKQGVSREWALRYWYAHWDQPSIGMGYEMLHRGVIDLDTLDMLYRTIEIPPFWREKLTKIAYSPYTRVDVRRMHDLGILTDEQLMKSYMDLGYDEEHATNMMKFTIAYNRSHDKELTKSQIISGYNDKLLTREDASELIISLEYTEAQTEYLLTLEDY</sequence>
<protein>
    <submittedName>
        <fullName evidence="1">Uncharacterized protein</fullName>
    </submittedName>
</protein>
<comment type="caution">
    <text evidence="1">The sequence shown here is derived from an EMBL/GenBank/DDBJ whole genome shotgun (WGS) entry which is preliminary data.</text>
</comment>
<accession>X1QGR2</accession>
<reference evidence="1" key="1">
    <citation type="journal article" date="2014" name="Front. Microbiol.">
        <title>High frequency of phylogenetically diverse reductive dehalogenase-homologous genes in deep subseafloor sedimentary metagenomes.</title>
        <authorList>
            <person name="Kawai M."/>
            <person name="Futagami T."/>
            <person name="Toyoda A."/>
            <person name="Takaki Y."/>
            <person name="Nishi S."/>
            <person name="Hori S."/>
            <person name="Arai W."/>
            <person name="Tsubouchi T."/>
            <person name="Morono Y."/>
            <person name="Uchiyama I."/>
            <person name="Ito T."/>
            <person name="Fujiyama A."/>
            <person name="Inagaki F."/>
            <person name="Takami H."/>
        </authorList>
    </citation>
    <scope>NUCLEOTIDE SEQUENCE</scope>
    <source>
        <strain evidence="1">Expedition CK06-06</strain>
    </source>
</reference>